<dbReference type="OrthoDB" id="25002at2759"/>
<dbReference type="InterPro" id="IPR013763">
    <property type="entry name" value="Cyclin-like_dom"/>
</dbReference>
<dbReference type="InterPro" id="IPR036915">
    <property type="entry name" value="Cyclin-like_sf"/>
</dbReference>
<dbReference type="Pfam" id="PF00134">
    <property type="entry name" value="Cyclin_N"/>
    <property type="match status" value="1"/>
</dbReference>
<dbReference type="Proteomes" id="UP000824998">
    <property type="component" value="Unassembled WGS sequence"/>
</dbReference>
<feature type="compositionally biased region" description="Polar residues" evidence="4">
    <location>
        <begin position="21"/>
        <end position="30"/>
    </location>
</feature>
<comment type="similarity">
    <text evidence="1">Belongs to the cyclin family. Cyclin C subfamily.</text>
</comment>
<evidence type="ECO:0000313" key="6">
    <source>
        <dbReference type="EMBL" id="KAG9235135.1"/>
    </source>
</evidence>
<dbReference type="Gene3D" id="1.10.472.10">
    <property type="entry name" value="Cyclin-like"/>
    <property type="match status" value="2"/>
</dbReference>
<dbReference type="SMART" id="SM00385">
    <property type="entry name" value="CYCLIN"/>
    <property type="match status" value="2"/>
</dbReference>
<feature type="compositionally biased region" description="Polar residues" evidence="4">
    <location>
        <begin position="453"/>
        <end position="462"/>
    </location>
</feature>
<dbReference type="CDD" id="cd20546">
    <property type="entry name" value="CYCLIN_SpCG1C_ScCTK2-like_rpt2"/>
    <property type="match status" value="1"/>
</dbReference>
<dbReference type="GO" id="GO:0016538">
    <property type="term" value="F:cyclin-dependent protein serine/threonine kinase regulator activity"/>
    <property type="evidence" value="ECO:0007669"/>
    <property type="project" value="InterPro"/>
</dbReference>
<evidence type="ECO:0000256" key="3">
    <source>
        <dbReference type="RuleBase" id="RU000383"/>
    </source>
</evidence>
<feature type="region of interest" description="Disordered" evidence="4">
    <location>
        <begin position="327"/>
        <end position="404"/>
    </location>
</feature>
<evidence type="ECO:0000256" key="4">
    <source>
        <dbReference type="SAM" id="MobiDB-lite"/>
    </source>
</evidence>
<accession>A0A9P7YKC9</accession>
<dbReference type="SUPFAM" id="SSF47954">
    <property type="entry name" value="Cyclin-like"/>
    <property type="match status" value="2"/>
</dbReference>
<feature type="compositionally biased region" description="Basic and acidic residues" evidence="4">
    <location>
        <begin position="478"/>
        <end position="491"/>
    </location>
</feature>
<organism evidence="6 7">
    <name type="scientific">Amylocarpus encephaloides</name>
    <dbReference type="NCBI Taxonomy" id="45428"/>
    <lineage>
        <taxon>Eukaryota</taxon>
        <taxon>Fungi</taxon>
        <taxon>Dikarya</taxon>
        <taxon>Ascomycota</taxon>
        <taxon>Pezizomycotina</taxon>
        <taxon>Leotiomycetes</taxon>
        <taxon>Helotiales</taxon>
        <taxon>Helotiales incertae sedis</taxon>
        <taxon>Amylocarpus</taxon>
    </lineage>
</organism>
<dbReference type="EMBL" id="MU251441">
    <property type="protein sequence ID" value="KAG9235135.1"/>
    <property type="molecule type" value="Genomic_DNA"/>
</dbReference>
<feature type="region of interest" description="Disordered" evidence="4">
    <location>
        <begin position="416"/>
        <end position="500"/>
    </location>
</feature>
<keyword evidence="3" id="KW-0195">Cyclin</keyword>
<proteinExistence type="inferred from homology"/>
<feature type="domain" description="Cyclin-like" evidence="5">
    <location>
        <begin position="224"/>
        <end position="307"/>
    </location>
</feature>
<dbReference type="GO" id="GO:0006357">
    <property type="term" value="P:regulation of transcription by RNA polymerase II"/>
    <property type="evidence" value="ECO:0007669"/>
    <property type="project" value="InterPro"/>
</dbReference>
<feature type="compositionally biased region" description="Basic and acidic residues" evidence="4">
    <location>
        <begin position="394"/>
        <end position="404"/>
    </location>
</feature>
<dbReference type="AlphaFoldDB" id="A0A9P7YKC9"/>
<feature type="compositionally biased region" description="Polar residues" evidence="4">
    <location>
        <begin position="341"/>
        <end position="389"/>
    </location>
</feature>
<evidence type="ECO:0000259" key="5">
    <source>
        <dbReference type="SMART" id="SM00385"/>
    </source>
</evidence>
<gene>
    <name evidence="6" type="ORF">BJ875DRAFT_534350</name>
</gene>
<feature type="domain" description="Cyclin-like" evidence="5">
    <location>
        <begin position="104"/>
        <end position="207"/>
    </location>
</feature>
<sequence>MTTIEQYKPPYLFNADDPSNVRRSYSTSKRIANIPPAVPSPPRLSRSSPPRKPHLYHSPAAPLPRMAPSDSQWFFTDAEILGTPSMKHGVPPNEERLLRAKGTNFILQAAVILKIPQVTIGSASTFFHRFYMRASIDTQLGYHHYSVAATALFLATKTEETCRKTKEIVIACTKVAQKNSDLIIDEQSVEYWRWRDTILHFEEILLETLTFDLVLESPYNFLYSFMRKLSIQDNHPLRNDAWAFVNDGCHTTICLSLSAKDIAVAAIYFSARYHKETIPDDEKGNPWWDCLGGTPQNIMKGVTILNNFYLENPLMKRSVYEQSPVYHPEDLNRSRRGISPDITTPSPGPSQMTRNNSQMSNGAANGTREGSQVSKTNVKMEKSSSSNGVAKSGETAKHDLSNAKDDLGASDAALKEAANDPATHAPDTPVSPNQHLKRKTPGDEEPSAKRPKTQPNGSSISQGEGAGEKSSSGTTASELKRASGEEKPKGEESEEGELEE</sequence>
<reference evidence="6" key="1">
    <citation type="journal article" date="2021" name="IMA Fungus">
        <title>Genomic characterization of three marine fungi, including Emericellopsis atlantica sp. nov. with signatures of a generalist lifestyle and marine biomass degradation.</title>
        <authorList>
            <person name="Hagestad O.C."/>
            <person name="Hou L."/>
            <person name="Andersen J.H."/>
            <person name="Hansen E.H."/>
            <person name="Altermark B."/>
            <person name="Li C."/>
            <person name="Kuhnert E."/>
            <person name="Cox R.J."/>
            <person name="Crous P.W."/>
            <person name="Spatafora J.W."/>
            <person name="Lail K."/>
            <person name="Amirebrahimi M."/>
            <person name="Lipzen A."/>
            <person name="Pangilinan J."/>
            <person name="Andreopoulos W."/>
            <person name="Hayes R.D."/>
            <person name="Ng V."/>
            <person name="Grigoriev I.V."/>
            <person name="Jackson S.A."/>
            <person name="Sutton T.D.S."/>
            <person name="Dobson A.D.W."/>
            <person name="Rama T."/>
        </authorList>
    </citation>
    <scope>NUCLEOTIDE SEQUENCE</scope>
    <source>
        <strain evidence="6">TRa018bII</strain>
    </source>
</reference>
<dbReference type="InterPro" id="IPR043198">
    <property type="entry name" value="Cyclin/Ssn8"/>
</dbReference>
<evidence type="ECO:0000313" key="7">
    <source>
        <dbReference type="Proteomes" id="UP000824998"/>
    </source>
</evidence>
<dbReference type="PANTHER" id="PTHR10026">
    <property type="entry name" value="CYCLIN"/>
    <property type="match status" value="1"/>
</dbReference>
<evidence type="ECO:0000256" key="2">
    <source>
        <dbReference type="ARBA" id="ARBA00014912"/>
    </source>
</evidence>
<comment type="caution">
    <text evidence="6">The sequence shown here is derived from an EMBL/GenBank/DDBJ whole genome shotgun (WGS) entry which is preliminary data.</text>
</comment>
<dbReference type="InterPro" id="IPR006671">
    <property type="entry name" value="Cyclin_N"/>
</dbReference>
<evidence type="ECO:0000256" key="1">
    <source>
        <dbReference type="ARBA" id="ARBA00008638"/>
    </source>
</evidence>
<name>A0A9P7YKC9_9HELO</name>
<protein>
    <recommendedName>
        <fullName evidence="2">RNA polymerase II holoenzyme cyclin-like subunit</fullName>
    </recommendedName>
</protein>
<feature type="region of interest" description="Disordered" evidence="4">
    <location>
        <begin position="1"/>
        <end position="64"/>
    </location>
</feature>
<keyword evidence="7" id="KW-1185">Reference proteome</keyword>